<accession>A0ABQ6PX39</accession>
<keyword evidence="1" id="KW-0732">Signal</keyword>
<name>A0ABQ6PX39_9BACT</name>
<dbReference type="Proteomes" id="UP001307705">
    <property type="component" value="Unassembled WGS sequence"/>
</dbReference>
<comment type="caution">
    <text evidence="2">The sequence shown here is derived from an EMBL/GenBank/DDBJ whole genome shotgun (WGS) entry which is preliminary data.</text>
</comment>
<evidence type="ECO:0000313" key="2">
    <source>
        <dbReference type="EMBL" id="GMQ32172.1"/>
    </source>
</evidence>
<organism evidence="2 3">
    <name type="scientific">Algoriphagus taiwanensis</name>
    <dbReference type="NCBI Taxonomy" id="1445656"/>
    <lineage>
        <taxon>Bacteria</taxon>
        <taxon>Pseudomonadati</taxon>
        <taxon>Bacteroidota</taxon>
        <taxon>Cytophagia</taxon>
        <taxon>Cytophagales</taxon>
        <taxon>Cyclobacteriaceae</taxon>
        <taxon>Algoriphagus</taxon>
    </lineage>
</organism>
<feature type="chain" id="PRO_5047401906" description="Membrane or secreted protein" evidence="1">
    <location>
        <begin position="21"/>
        <end position="232"/>
    </location>
</feature>
<sequence>MKTFTVVCGLWLACMGQIFAQSNPWEGSWNTTFGSLHLQQDGNRIYGDYAKLGVIDAAVDGQNRIRGEFTNRGKIGQFSFVLSADGKSFTGKWWWMGQAQNQGEWKGSLSSKTKPQLESHFWTGEYVFHIPQASTEKVRTRKLSIKQRGLQLTGTFEDGKAFSAQLKPDLNSLASGYFYIGDKKFSLDGKTSNPNKNTTWTGEYWTRVDQKNSYIVNLQGVQNLGSFKSKTY</sequence>
<feature type="signal peptide" evidence="1">
    <location>
        <begin position="1"/>
        <end position="20"/>
    </location>
</feature>
<proteinExistence type="predicted"/>
<dbReference type="EMBL" id="BTPE01000002">
    <property type="protein sequence ID" value="GMQ32172.1"/>
    <property type="molecule type" value="Genomic_DNA"/>
</dbReference>
<evidence type="ECO:0008006" key="4">
    <source>
        <dbReference type="Google" id="ProtNLM"/>
    </source>
</evidence>
<keyword evidence="3" id="KW-1185">Reference proteome</keyword>
<evidence type="ECO:0000313" key="3">
    <source>
        <dbReference type="Proteomes" id="UP001307705"/>
    </source>
</evidence>
<gene>
    <name evidence="2" type="ORF">Ataiwa_04440</name>
</gene>
<evidence type="ECO:0000256" key="1">
    <source>
        <dbReference type="SAM" id="SignalP"/>
    </source>
</evidence>
<reference evidence="2 3" key="1">
    <citation type="submission" date="2023-08" db="EMBL/GenBank/DDBJ databases">
        <title>Draft genome sequence of Algoriphagus taiwanensis.</title>
        <authorList>
            <person name="Takatani N."/>
            <person name="Hosokawa M."/>
            <person name="Sawabe T."/>
        </authorList>
    </citation>
    <scope>NUCLEOTIDE SEQUENCE [LARGE SCALE GENOMIC DNA]</scope>
    <source>
        <strain evidence="2 3">JCM 19755</strain>
    </source>
</reference>
<dbReference type="RefSeq" id="WP_338226987.1">
    <property type="nucleotide sequence ID" value="NZ_BTPE01000002.1"/>
</dbReference>
<protein>
    <recommendedName>
        <fullName evidence="4">Membrane or secreted protein</fullName>
    </recommendedName>
</protein>